<dbReference type="Proteomes" id="UP000266745">
    <property type="component" value="Chromosome"/>
</dbReference>
<dbReference type="InterPro" id="IPR037185">
    <property type="entry name" value="EmrE-like"/>
</dbReference>
<keyword evidence="4 5" id="KW-0472">Membrane</keyword>
<feature type="transmembrane region" description="Helical" evidence="5">
    <location>
        <begin position="127"/>
        <end position="144"/>
    </location>
</feature>
<evidence type="ECO:0000256" key="4">
    <source>
        <dbReference type="ARBA" id="ARBA00023136"/>
    </source>
</evidence>
<dbReference type="InterPro" id="IPR050638">
    <property type="entry name" value="AA-Vitamin_Transporters"/>
</dbReference>
<evidence type="ECO:0000313" key="7">
    <source>
        <dbReference type="EMBL" id="AJZ75889.1"/>
    </source>
</evidence>
<dbReference type="RefSeq" id="WP_048188740.1">
    <property type="nucleotide sequence ID" value="NZ_CP011097.1"/>
</dbReference>
<dbReference type="Pfam" id="PF00892">
    <property type="entry name" value="EamA"/>
    <property type="match status" value="2"/>
</dbReference>
<proteinExistence type="predicted"/>
<feature type="transmembrane region" description="Helical" evidence="5">
    <location>
        <begin position="275"/>
        <end position="292"/>
    </location>
</feature>
<gene>
    <name evidence="7" type="ORF">SU86_005360</name>
</gene>
<dbReference type="GO" id="GO:0016020">
    <property type="term" value="C:membrane"/>
    <property type="evidence" value="ECO:0007669"/>
    <property type="project" value="UniProtKB-SubCell"/>
</dbReference>
<protein>
    <recommendedName>
        <fullName evidence="6">EamA domain-containing protein</fullName>
    </recommendedName>
</protein>
<dbReference type="STRING" id="1603555.SU86_005360"/>
<feature type="transmembrane region" description="Helical" evidence="5">
    <location>
        <begin position="194"/>
        <end position="213"/>
    </location>
</feature>
<feature type="domain" description="EamA" evidence="6">
    <location>
        <begin position="12"/>
        <end position="143"/>
    </location>
</feature>
<feature type="transmembrane region" description="Helical" evidence="5">
    <location>
        <begin position="101"/>
        <end position="120"/>
    </location>
</feature>
<evidence type="ECO:0000256" key="3">
    <source>
        <dbReference type="ARBA" id="ARBA00022989"/>
    </source>
</evidence>
<dbReference type="SUPFAM" id="SSF103481">
    <property type="entry name" value="Multidrug resistance efflux transporter EmrE"/>
    <property type="match status" value="2"/>
</dbReference>
<dbReference type="KEGG" id="tah:SU86_005360"/>
<keyword evidence="8" id="KW-1185">Reference proteome</keyword>
<evidence type="ECO:0000256" key="1">
    <source>
        <dbReference type="ARBA" id="ARBA00004141"/>
    </source>
</evidence>
<dbReference type="InterPro" id="IPR000620">
    <property type="entry name" value="EamA_dom"/>
</dbReference>
<keyword evidence="3 5" id="KW-1133">Transmembrane helix</keyword>
<feature type="transmembrane region" description="Helical" evidence="5">
    <location>
        <begin position="41"/>
        <end position="59"/>
    </location>
</feature>
<dbReference type="PANTHER" id="PTHR32322:SF2">
    <property type="entry name" value="EAMA DOMAIN-CONTAINING PROTEIN"/>
    <property type="match status" value="1"/>
</dbReference>
<dbReference type="OrthoDB" id="78162at2157"/>
<comment type="subcellular location">
    <subcellularLocation>
        <location evidence="1">Membrane</location>
        <topology evidence="1">Multi-pass membrane protein</topology>
    </subcellularLocation>
</comment>
<evidence type="ECO:0000256" key="2">
    <source>
        <dbReference type="ARBA" id="ARBA00022692"/>
    </source>
</evidence>
<reference evidence="7 8" key="1">
    <citation type="journal article" date="2016" name="Sci. Rep.">
        <title>A novel ammonia-oxidizing archaeon from wastewater treatment plant: Its enrichment, physiological and genomic characteristics.</title>
        <authorList>
            <person name="Li Y."/>
            <person name="Ding K."/>
            <person name="Wen X."/>
            <person name="Zhang B."/>
            <person name="Shen B."/>
            <person name="Yang Y."/>
        </authorList>
    </citation>
    <scope>NUCLEOTIDE SEQUENCE [LARGE SCALE GENOMIC DNA]</scope>
    <source>
        <strain evidence="7 8">SAT1</strain>
    </source>
</reference>
<feature type="transmembrane region" description="Helical" evidence="5">
    <location>
        <begin position="219"/>
        <end position="239"/>
    </location>
</feature>
<dbReference type="PANTHER" id="PTHR32322">
    <property type="entry name" value="INNER MEMBRANE TRANSPORTER"/>
    <property type="match status" value="1"/>
</dbReference>
<evidence type="ECO:0000259" key="6">
    <source>
        <dbReference type="Pfam" id="PF00892"/>
    </source>
</evidence>
<sequence>MGLAQKYGNERLGYIFAVLAAIMFGSVSTLAKPLVSTVNPLLLSSMIYLIAAATLTPLAQKQSFPRTKKNYLLILAISLCGAVIAPSLFFVGLMHASASDAALIANGEVFFSVLLAILFFKERLGKIGYISAALILAGMIIVTTDLNFSDFTLQQIHYPDWLLILSMLFWGIDNNLSRILAQKINVAKIAQIKSAMGGMILFGIAVFGFGVPLNVQLSQIPPILVLGIVGFAASLYFFMQSLKRINTVRTALIFSLSSVFGLAAASVFLQEQISWYQIMAAGIMILGIYLMNRKESMINPV</sequence>
<accession>A0A3G1B1Z7</accession>
<dbReference type="GeneID" id="24875826"/>
<feature type="transmembrane region" description="Helical" evidence="5">
    <location>
        <begin position="12"/>
        <end position="35"/>
    </location>
</feature>
<feature type="transmembrane region" description="Helical" evidence="5">
    <location>
        <begin position="251"/>
        <end position="269"/>
    </location>
</feature>
<organism evidence="7 8">
    <name type="scientific">Candidatus Nitrosotenuis cloacae</name>
    <dbReference type="NCBI Taxonomy" id="1603555"/>
    <lineage>
        <taxon>Archaea</taxon>
        <taxon>Nitrososphaerota</taxon>
        <taxon>Candidatus Nitrosotenuis</taxon>
    </lineage>
</organism>
<evidence type="ECO:0000256" key="5">
    <source>
        <dbReference type="SAM" id="Phobius"/>
    </source>
</evidence>
<name>A0A3G1B1Z7_9ARCH</name>
<evidence type="ECO:0000313" key="8">
    <source>
        <dbReference type="Proteomes" id="UP000266745"/>
    </source>
</evidence>
<dbReference type="EMBL" id="CP011097">
    <property type="protein sequence ID" value="AJZ75889.1"/>
    <property type="molecule type" value="Genomic_DNA"/>
</dbReference>
<feature type="transmembrane region" description="Helical" evidence="5">
    <location>
        <begin position="71"/>
        <end position="95"/>
    </location>
</feature>
<feature type="domain" description="EamA" evidence="6">
    <location>
        <begin position="160"/>
        <end position="292"/>
    </location>
</feature>
<dbReference type="AlphaFoldDB" id="A0A3G1B1Z7"/>
<keyword evidence="2 5" id="KW-0812">Transmembrane</keyword>
<feature type="transmembrane region" description="Helical" evidence="5">
    <location>
        <begin position="156"/>
        <end position="173"/>
    </location>
</feature>
<dbReference type="Gene3D" id="1.10.3730.20">
    <property type="match status" value="1"/>
</dbReference>